<accession>A0AAE3NCJ6</accession>
<protein>
    <submittedName>
        <fullName evidence="2">ChaN family lipoprotein</fullName>
    </submittedName>
</protein>
<organism evidence="2 3">
    <name type="scientific">Xenophilus arseniciresistens</name>
    <dbReference type="NCBI Taxonomy" id="1283306"/>
    <lineage>
        <taxon>Bacteria</taxon>
        <taxon>Pseudomonadati</taxon>
        <taxon>Pseudomonadota</taxon>
        <taxon>Betaproteobacteria</taxon>
        <taxon>Burkholderiales</taxon>
        <taxon>Comamonadaceae</taxon>
        <taxon>Xenophilus</taxon>
    </lineage>
</organism>
<sequence length="280" mass="29333">MAHPHPPMLAVGHSPPRLALGLAALIALAAGCASRADAPVPERIEALLPADVLLLGEQHDAAEHQALQREAVLALTAKGQLAALALEMAESGRSTARLGTTASEAQVRTALAWNDKGWPWQAYGPVVMDAVRAGVPVLGANLPRARMKDAMSDVSLDVQLNEKALAAQQAAVRDGHCGLLPEAQIAPMTRIQIARDRAMAHTAAQAVAPGRTVLLLMGSAHADKALGVPQHLPTELRVRSVGLVAGDAQRTDSFDARWRTPALPPKDYCASLRAGEKPGA</sequence>
<evidence type="ECO:0000259" key="1">
    <source>
        <dbReference type="Pfam" id="PF04187"/>
    </source>
</evidence>
<dbReference type="AlphaFoldDB" id="A0AAE3NCJ6"/>
<dbReference type="EMBL" id="JAQIPB010000012">
    <property type="protein sequence ID" value="MDA7418913.1"/>
    <property type="molecule type" value="Genomic_DNA"/>
</dbReference>
<dbReference type="RefSeq" id="WP_271430113.1">
    <property type="nucleotide sequence ID" value="NZ_JAQIPB010000012.1"/>
</dbReference>
<keyword evidence="2" id="KW-0449">Lipoprotein</keyword>
<keyword evidence="3" id="KW-1185">Reference proteome</keyword>
<dbReference type="Pfam" id="PF04187">
    <property type="entry name" value="Cofac_haem_bdg"/>
    <property type="match status" value="1"/>
</dbReference>
<comment type="caution">
    <text evidence="2">The sequence shown here is derived from an EMBL/GenBank/DDBJ whole genome shotgun (WGS) entry which is preliminary data.</text>
</comment>
<dbReference type="Proteomes" id="UP001212602">
    <property type="component" value="Unassembled WGS sequence"/>
</dbReference>
<feature type="domain" description="Haem-binding uptake Tiki superfamily ChaN" evidence="1">
    <location>
        <begin position="45"/>
        <end position="232"/>
    </location>
</feature>
<evidence type="ECO:0000313" key="2">
    <source>
        <dbReference type="EMBL" id="MDA7418913.1"/>
    </source>
</evidence>
<reference evidence="2" key="1">
    <citation type="submission" date="2023-01" db="EMBL/GenBank/DDBJ databases">
        <title>Xenophilus mangrovi sp. nov., isolated from soil of Mangrove nature reserve.</title>
        <authorList>
            <person name="Xu S."/>
            <person name="Liu Z."/>
            <person name="Xu Y."/>
        </authorList>
    </citation>
    <scope>NUCLEOTIDE SEQUENCE</scope>
    <source>
        <strain evidence="2">YW8</strain>
    </source>
</reference>
<proteinExistence type="predicted"/>
<dbReference type="Gene3D" id="3.40.50.11550">
    <property type="match status" value="1"/>
</dbReference>
<evidence type="ECO:0000313" key="3">
    <source>
        <dbReference type="Proteomes" id="UP001212602"/>
    </source>
</evidence>
<dbReference type="Gene3D" id="1.10.8.760">
    <property type="entry name" value="Haem-binding uptake, Tiki superfamily, ChaN, domain 2"/>
    <property type="match status" value="1"/>
</dbReference>
<gene>
    <name evidence="2" type="ORF">PGB34_21295</name>
</gene>
<name>A0AAE3NCJ6_9BURK</name>
<dbReference type="InterPro" id="IPR007314">
    <property type="entry name" value="Cofac_haem-bd_dom"/>
</dbReference>
<dbReference type="InterPro" id="IPR016773">
    <property type="entry name" value="Fe3_uptake_reg_CjrA_prd"/>
</dbReference>
<dbReference type="PIRSF" id="PIRSF020419">
    <property type="entry name" value="Fe_uptake_reg_CjrA_prd"/>
    <property type="match status" value="1"/>
</dbReference>
<dbReference type="SUPFAM" id="SSF159501">
    <property type="entry name" value="EreA/ChaN-like"/>
    <property type="match status" value="1"/>
</dbReference>
<dbReference type="CDD" id="cd14727">
    <property type="entry name" value="ChanN-like"/>
    <property type="match status" value="1"/>
</dbReference>